<dbReference type="Proteomes" id="UP000721045">
    <property type="component" value="Unassembled WGS sequence"/>
</dbReference>
<evidence type="ECO:0000313" key="2">
    <source>
        <dbReference type="EMBL" id="MBF1712871.1"/>
    </source>
</evidence>
<sequence length="271" mass="32039">MLENIINSISNLSEKEIEFIFLKFIFKYLFYGVIFSTIVFYVYLLRTPSTIFTKLFSILLVLLIIFIILSKVVLDFSIFRMLNTNIDLDKYLSIIEKGYIDSINKSTQVLPWYTANIVVNFYKGNFSNSLSFIEKLERQRNKKSRNYSYSFSKLYFNALNFIHLNNEDSNNKIRDLQELSIKNNSQRIQIASAIQRLQAISDIVLNKTSNEYFDTMQPQNKLERITYTYYAALNAQLKGEEARTRELFESIAQENPELFYVQEARRYLEES</sequence>
<dbReference type="EMBL" id="JABZYP010000011">
    <property type="protein sequence ID" value="MBF1712871.1"/>
    <property type="molecule type" value="Genomic_DNA"/>
</dbReference>
<comment type="caution">
    <text evidence="2">The sequence shown here is derived from an EMBL/GenBank/DDBJ whole genome shotgun (WGS) entry which is preliminary data.</text>
</comment>
<keyword evidence="1" id="KW-1133">Transmembrane helix</keyword>
<protein>
    <submittedName>
        <fullName evidence="2">Uncharacterized protein</fullName>
    </submittedName>
</protein>
<proteinExistence type="predicted"/>
<keyword evidence="1" id="KW-0472">Membrane</keyword>
<evidence type="ECO:0000313" key="3">
    <source>
        <dbReference type="Proteomes" id="UP000721045"/>
    </source>
</evidence>
<keyword evidence="1" id="KW-0812">Transmembrane</keyword>
<reference evidence="2" key="1">
    <citation type="submission" date="2020-04" db="EMBL/GenBank/DDBJ databases">
        <title>Deep metagenomics examines the oral microbiome during advanced dental caries in children, revealing novel taxa and co-occurrences with host molecules.</title>
        <authorList>
            <person name="Baker J.L."/>
            <person name="Morton J.T."/>
            <person name="Dinis M."/>
            <person name="Alvarez R."/>
            <person name="Tran N.C."/>
            <person name="Knight R."/>
            <person name="Edlund A."/>
        </authorList>
    </citation>
    <scope>NUCLEOTIDE SEQUENCE</scope>
    <source>
        <strain evidence="2">JCVI_23_bin.22</strain>
    </source>
</reference>
<name>A0A930RBC9_STRIT</name>
<accession>A0A930RBC9</accession>
<feature type="transmembrane region" description="Helical" evidence="1">
    <location>
        <begin position="55"/>
        <end position="74"/>
    </location>
</feature>
<feature type="transmembrane region" description="Helical" evidence="1">
    <location>
        <begin position="20"/>
        <end position="43"/>
    </location>
</feature>
<organism evidence="2 3">
    <name type="scientific">Streptococcus intermedius</name>
    <dbReference type="NCBI Taxonomy" id="1338"/>
    <lineage>
        <taxon>Bacteria</taxon>
        <taxon>Bacillati</taxon>
        <taxon>Bacillota</taxon>
        <taxon>Bacilli</taxon>
        <taxon>Lactobacillales</taxon>
        <taxon>Streptococcaceae</taxon>
        <taxon>Streptococcus</taxon>
        <taxon>Streptococcus anginosus group</taxon>
    </lineage>
</organism>
<evidence type="ECO:0000256" key="1">
    <source>
        <dbReference type="SAM" id="Phobius"/>
    </source>
</evidence>
<dbReference type="AlphaFoldDB" id="A0A930RBC9"/>
<gene>
    <name evidence="2" type="ORF">HXO88_03915</name>
</gene>